<dbReference type="Proteomes" id="UP000192578">
    <property type="component" value="Unassembled WGS sequence"/>
</dbReference>
<protein>
    <recommendedName>
        <fullName evidence="1">GH18 domain-containing protein</fullName>
    </recommendedName>
</protein>
<feature type="domain" description="GH18" evidence="1">
    <location>
        <begin position="20"/>
        <end position="193"/>
    </location>
</feature>
<evidence type="ECO:0000313" key="3">
    <source>
        <dbReference type="Proteomes" id="UP000192578"/>
    </source>
</evidence>
<dbReference type="InterPro" id="IPR017853">
    <property type="entry name" value="GH"/>
</dbReference>
<dbReference type="SUPFAM" id="SSF51445">
    <property type="entry name" value="(Trans)glycosidases"/>
    <property type="match status" value="1"/>
</dbReference>
<evidence type="ECO:0000313" key="2">
    <source>
        <dbReference type="EMBL" id="OWA52615.1"/>
    </source>
</evidence>
<accession>A0A9X6NEV6</accession>
<dbReference type="AlphaFoldDB" id="A0A9X6NEV6"/>
<comment type="caution">
    <text evidence="2">The sequence shown here is derived from an EMBL/GenBank/DDBJ whole genome shotgun (WGS) entry which is preliminary data.</text>
</comment>
<evidence type="ECO:0000259" key="1">
    <source>
        <dbReference type="PROSITE" id="PS51910"/>
    </source>
</evidence>
<organism evidence="2 3">
    <name type="scientific">Hypsibius exemplaris</name>
    <name type="common">Freshwater tardigrade</name>
    <dbReference type="NCBI Taxonomy" id="2072580"/>
    <lineage>
        <taxon>Eukaryota</taxon>
        <taxon>Metazoa</taxon>
        <taxon>Ecdysozoa</taxon>
        <taxon>Tardigrada</taxon>
        <taxon>Eutardigrada</taxon>
        <taxon>Parachela</taxon>
        <taxon>Hypsibioidea</taxon>
        <taxon>Hypsibiidae</taxon>
        <taxon>Hypsibius</taxon>
    </lineage>
</organism>
<name>A0A9X6NEV6_HYPEX</name>
<dbReference type="Gene3D" id="3.20.20.80">
    <property type="entry name" value="Glycosidases"/>
    <property type="match status" value="1"/>
</dbReference>
<dbReference type="PROSITE" id="PS51910">
    <property type="entry name" value="GH18_2"/>
    <property type="match status" value="1"/>
</dbReference>
<dbReference type="Pfam" id="PF00704">
    <property type="entry name" value="Glyco_hydro_18"/>
    <property type="match status" value="1"/>
</dbReference>
<dbReference type="EMBL" id="MTYJ01000277">
    <property type="protein sequence ID" value="OWA52615.1"/>
    <property type="molecule type" value="Genomic_DNA"/>
</dbReference>
<gene>
    <name evidence="2" type="ORF">BV898_17063</name>
</gene>
<proteinExistence type="predicted"/>
<reference evidence="3" key="1">
    <citation type="submission" date="2017-01" db="EMBL/GenBank/DDBJ databases">
        <title>Comparative genomics of anhydrobiosis in the tardigrade Hypsibius dujardini.</title>
        <authorList>
            <person name="Yoshida Y."/>
            <person name="Koutsovoulos G."/>
            <person name="Laetsch D."/>
            <person name="Stevens L."/>
            <person name="Kumar S."/>
            <person name="Horikawa D."/>
            <person name="Ishino K."/>
            <person name="Komine S."/>
            <person name="Tomita M."/>
            <person name="Blaxter M."/>
            <person name="Arakawa K."/>
        </authorList>
    </citation>
    <scope>NUCLEOTIDE SEQUENCE [LARGE SCALE GENOMIC DNA]</scope>
    <source>
        <strain evidence="3">Z151</strain>
    </source>
</reference>
<dbReference type="InterPro" id="IPR001223">
    <property type="entry name" value="Glyco_hydro18_cat"/>
</dbReference>
<keyword evidence="3" id="KW-1185">Reference proteome</keyword>
<sequence length="193" mass="22229">MSVHRFYLFKLSQIHISSCLIAVAFYPEDADFSDVRFLTKFSAENLDPSLCTYINHPQRKYPEFDFGTNLTKRHGYALWLTYEFQSTIQISLQDDKNISKVCQESNLFRLPANTRRQFPLLKLILSVGGENRTHDFSDTATVQGMEVFAASIAAKLRGWGLDGVDVYWDWEASPFRGDEILLLVLLQVIHLEK</sequence>
<dbReference type="GO" id="GO:0005975">
    <property type="term" value="P:carbohydrate metabolic process"/>
    <property type="evidence" value="ECO:0007669"/>
    <property type="project" value="InterPro"/>
</dbReference>